<feature type="region of interest" description="Disordered" evidence="1">
    <location>
        <begin position="19"/>
        <end position="76"/>
    </location>
</feature>
<keyword evidence="3" id="KW-1185">Reference proteome</keyword>
<dbReference type="Proteomes" id="UP001151760">
    <property type="component" value="Unassembled WGS sequence"/>
</dbReference>
<evidence type="ECO:0000256" key="1">
    <source>
        <dbReference type="SAM" id="MobiDB-lite"/>
    </source>
</evidence>
<gene>
    <name evidence="2" type="ORF">Tco_1017159</name>
</gene>
<evidence type="ECO:0000313" key="3">
    <source>
        <dbReference type="Proteomes" id="UP001151760"/>
    </source>
</evidence>
<protein>
    <submittedName>
        <fullName evidence="2">Uncharacterized protein</fullName>
    </submittedName>
</protein>
<evidence type="ECO:0000313" key="2">
    <source>
        <dbReference type="EMBL" id="GJT65679.1"/>
    </source>
</evidence>
<feature type="compositionally biased region" description="Gly residues" evidence="1">
    <location>
        <begin position="31"/>
        <end position="51"/>
    </location>
</feature>
<reference evidence="2" key="1">
    <citation type="journal article" date="2022" name="Int. J. Mol. Sci.">
        <title>Draft Genome of Tanacetum Coccineum: Genomic Comparison of Closely Related Tanacetum-Family Plants.</title>
        <authorList>
            <person name="Yamashiro T."/>
            <person name="Shiraishi A."/>
            <person name="Nakayama K."/>
            <person name="Satake H."/>
        </authorList>
    </citation>
    <scope>NUCLEOTIDE SEQUENCE</scope>
</reference>
<sequence length="76" mass="7942">MIDQRCELCLEAHQVNQNLELGNGNNNGNDNGNGNGNDNGNGNGNGNGNDNGNGALKPGETLTREPSEPIWHTALS</sequence>
<accession>A0ABQ5FR70</accession>
<comment type="caution">
    <text evidence="2">The sequence shown here is derived from an EMBL/GenBank/DDBJ whole genome shotgun (WGS) entry which is preliminary data.</text>
</comment>
<name>A0ABQ5FR70_9ASTR</name>
<organism evidence="2 3">
    <name type="scientific">Tanacetum coccineum</name>
    <dbReference type="NCBI Taxonomy" id="301880"/>
    <lineage>
        <taxon>Eukaryota</taxon>
        <taxon>Viridiplantae</taxon>
        <taxon>Streptophyta</taxon>
        <taxon>Embryophyta</taxon>
        <taxon>Tracheophyta</taxon>
        <taxon>Spermatophyta</taxon>
        <taxon>Magnoliopsida</taxon>
        <taxon>eudicotyledons</taxon>
        <taxon>Gunneridae</taxon>
        <taxon>Pentapetalae</taxon>
        <taxon>asterids</taxon>
        <taxon>campanulids</taxon>
        <taxon>Asterales</taxon>
        <taxon>Asteraceae</taxon>
        <taxon>Asteroideae</taxon>
        <taxon>Anthemideae</taxon>
        <taxon>Anthemidinae</taxon>
        <taxon>Tanacetum</taxon>
    </lineage>
</organism>
<dbReference type="EMBL" id="BQNB010017651">
    <property type="protein sequence ID" value="GJT65679.1"/>
    <property type="molecule type" value="Genomic_DNA"/>
</dbReference>
<reference evidence="2" key="2">
    <citation type="submission" date="2022-01" db="EMBL/GenBank/DDBJ databases">
        <authorList>
            <person name="Yamashiro T."/>
            <person name="Shiraishi A."/>
            <person name="Satake H."/>
            <person name="Nakayama K."/>
        </authorList>
    </citation>
    <scope>NUCLEOTIDE SEQUENCE</scope>
</reference>
<proteinExistence type="predicted"/>